<evidence type="ECO:0000256" key="1">
    <source>
        <dbReference type="SAM" id="MobiDB-lite"/>
    </source>
</evidence>
<accession>A0A1X6N4S2</accession>
<dbReference type="AlphaFoldDB" id="A0A1X6N4S2"/>
<name>A0A1X6N4S2_9APHY</name>
<keyword evidence="3" id="KW-1185">Reference proteome</keyword>
<feature type="compositionally biased region" description="Basic and acidic residues" evidence="1">
    <location>
        <begin position="30"/>
        <end position="49"/>
    </location>
</feature>
<organism evidence="2 3">
    <name type="scientific">Postia placenta MAD-698-R-SB12</name>
    <dbReference type="NCBI Taxonomy" id="670580"/>
    <lineage>
        <taxon>Eukaryota</taxon>
        <taxon>Fungi</taxon>
        <taxon>Dikarya</taxon>
        <taxon>Basidiomycota</taxon>
        <taxon>Agaricomycotina</taxon>
        <taxon>Agaricomycetes</taxon>
        <taxon>Polyporales</taxon>
        <taxon>Adustoporiaceae</taxon>
        <taxon>Rhodonia</taxon>
    </lineage>
</organism>
<dbReference type="RefSeq" id="XP_024340402.1">
    <property type="nucleotide sequence ID" value="XM_024476918.1"/>
</dbReference>
<proteinExistence type="predicted"/>
<dbReference type="GeneID" id="36321869"/>
<sequence>MPQRDARSASRENEKDGLVASACAARRYQKKEMRDKARQRGISDKIRGAKDSPIKDDKWFLEIAKTILLSHAMFMIQVKAQTKLINGITEMRLQEVPIVKVAVHSASETCNDKR</sequence>
<gene>
    <name evidence="2" type="ORF">POSPLADRAFT_1033210</name>
</gene>
<reference evidence="2 3" key="1">
    <citation type="submission" date="2017-04" db="EMBL/GenBank/DDBJ databases">
        <title>Genome Sequence of the Model Brown-Rot Fungus Postia placenta SB12.</title>
        <authorList>
            <consortium name="DOE Joint Genome Institute"/>
            <person name="Gaskell J."/>
            <person name="Kersten P."/>
            <person name="Larrondo L.F."/>
            <person name="Canessa P."/>
            <person name="Martinez D."/>
            <person name="Hibbett D."/>
            <person name="Schmoll M."/>
            <person name="Kubicek C.P."/>
            <person name="Martinez A.T."/>
            <person name="Yadav J."/>
            <person name="Master E."/>
            <person name="Magnuson J.K."/>
            <person name="James T."/>
            <person name="Yaver D."/>
            <person name="Berka R."/>
            <person name="Labutti K."/>
            <person name="Lipzen A."/>
            <person name="Aerts A."/>
            <person name="Barry K."/>
            <person name="Henrissat B."/>
            <person name="Blanchette R."/>
            <person name="Grigoriev I."/>
            <person name="Cullen D."/>
        </authorList>
    </citation>
    <scope>NUCLEOTIDE SEQUENCE [LARGE SCALE GENOMIC DNA]</scope>
    <source>
        <strain evidence="2 3">MAD-698-R-SB12</strain>
    </source>
</reference>
<evidence type="ECO:0000313" key="3">
    <source>
        <dbReference type="Proteomes" id="UP000194127"/>
    </source>
</evidence>
<dbReference type="EMBL" id="KZ110595">
    <property type="protein sequence ID" value="OSX63608.1"/>
    <property type="molecule type" value="Genomic_DNA"/>
</dbReference>
<evidence type="ECO:0000313" key="2">
    <source>
        <dbReference type="EMBL" id="OSX63608.1"/>
    </source>
</evidence>
<feature type="region of interest" description="Disordered" evidence="1">
    <location>
        <begin position="29"/>
        <end position="49"/>
    </location>
</feature>
<dbReference type="Proteomes" id="UP000194127">
    <property type="component" value="Unassembled WGS sequence"/>
</dbReference>
<protein>
    <submittedName>
        <fullName evidence="2">Uncharacterized protein</fullName>
    </submittedName>
</protein>